<dbReference type="Pfam" id="PF13614">
    <property type="entry name" value="AAA_31"/>
    <property type="match status" value="1"/>
</dbReference>
<dbReference type="InterPro" id="IPR025669">
    <property type="entry name" value="AAA_dom"/>
</dbReference>
<keyword evidence="3" id="KW-0132">Cell division</keyword>
<dbReference type="PANTHER" id="PTHR43384">
    <property type="entry name" value="SEPTUM SITE-DETERMINING PROTEIN MIND HOMOLOG, CHLOROPLASTIC-RELATED"/>
    <property type="match status" value="1"/>
</dbReference>
<keyword evidence="6" id="KW-0717">Septation</keyword>
<keyword evidence="7" id="KW-0131">Cell cycle</keyword>
<dbReference type="SUPFAM" id="SSF52540">
    <property type="entry name" value="P-loop containing nucleoside triphosphate hydrolases"/>
    <property type="match status" value="1"/>
</dbReference>
<evidence type="ECO:0000256" key="8">
    <source>
        <dbReference type="ARBA" id="ARBA00025436"/>
    </source>
</evidence>
<dbReference type="NCBIfam" id="TIGR01968">
    <property type="entry name" value="minD_bact"/>
    <property type="match status" value="1"/>
</dbReference>
<evidence type="ECO:0000256" key="4">
    <source>
        <dbReference type="ARBA" id="ARBA00022741"/>
    </source>
</evidence>
<keyword evidence="4" id="KW-0547">Nucleotide-binding</keyword>
<evidence type="ECO:0000256" key="6">
    <source>
        <dbReference type="ARBA" id="ARBA00023210"/>
    </source>
</evidence>
<evidence type="ECO:0000256" key="1">
    <source>
        <dbReference type="ARBA" id="ARBA00010257"/>
    </source>
</evidence>
<evidence type="ECO:0000313" key="12">
    <source>
        <dbReference type="Proteomes" id="UP001500782"/>
    </source>
</evidence>
<protein>
    <recommendedName>
        <fullName evidence="2">Septum site-determining protein MinD</fullName>
    </recommendedName>
    <alternativeName>
        <fullName evidence="9">Cell division inhibitor MinD</fullName>
    </alternativeName>
</protein>
<dbReference type="InterPro" id="IPR025501">
    <property type="entry name" value="MinD_FleN"/>
</dbReference>
<feature type="domain" description="AAA" evidence="10">
    <location>
        <begin position="3"/>
        <end position="160"/>
    </location>
</feature>
<comment type="similarity">
    <text evidence="1">Belongs to the ParA family. MinD subfamily.</text>
</comment>
<name>A0ABN0WE44_9BACI</name>
<accession>A0ABN0WE44</accession>
<dbReference type="PIRSF" id="PIRSF003092">
    <property type="entry name" value="MinD"/>
    <property type="match status" value="1"/>
</dbReference>
<dbReference type="EMBL" id="BAAADJ010000023">
    <property type="protein sequence ID" value="GAA0334057.1"/>
    <property type="molecule type" value="Genomic_DNA"/>
</dbReference>
<evidence type="ECO:0000256" key="9">
    <source>
        <dbReference type="ARBA" id="ARBA00032845"/>
    </source>
</evidence>
<dbReference type="Gene3D" id="3.40.50.300">
    <property type="entry name" value="P-loop containing nucleotide triphosphate hydrolases"/>
    <property type="match status" value="1"/>
</dbReference>
<dbReference type="InterPro" id="IPR027417">
    <property type="entry name" value="P-loop_NTPase"/>
</dbReference>
<comment type="caution">
    <text evidence="11">The sequence shown here is derived from an EMBL/GenBank/DDBJ whole genome shotgun (WGS) entry which is preliminary data.</text>
</comment>
<organism evidence="11 12">
    <name type="scientific">Bacillus carboniphilus</name>
    <dbReference type="NCBI Taxonomy" id="86663"/>
    <lineage>
        <taxon>Bacteria</taxon>
        <taxon>Bacillati</taxon>
        <taxon>Bacillota</taxon>
        <taxon>Bacilli</taxon>
        <taxon>Bacillales</taxon>
        <taxon>Bacillaceae</taxon>
        <taxon>Bacillus</taxon>
    </lineage>
</organism>
<dbReference type="PANTHER" id="PTHR43384:SF6">
    <property type="entry name" value="SEPTUM SITE-DETERMINING PROTEIN MIND HOMOLOG, CHLOROPLASTIC"/>
    <property type="match status" value="1"/>
</dbReference>
<gene>
    <name evidence="11" type="primary">minD</name>
    <name evidence="11" type="ORF">GCM10008967_26030</name>
</gene>
<dbReference type="InterPro" id="IPR050625">
    <property type="entry name" value="ParA/MinD_ATPase"/>
</dbReference>
<dbReference type="CDD" id="cd02036">
    <property type="entry name" value="MinD"/>
    <property type="match status" value="1"/>
</dbReference>
<evidence type="ECO:0000256" key="7">
    <source>
        <dbReference type="ARBA" id="ARBA00023306"/>
    </source>
</evidence>
<proteinExistence type="inferred from homology"/>
<reference evidence="11 12" key="1">
    <citation type="journal article" date="2019" name="Int. J. Syst. Evol. Microbiol.">
        <title>The Global Catalogue of Microorganisms (GCM) 10K type strain sequencing project: providing services to taxonomists for standard genome sequencing and annotation.</title>
        <authorList>
            <consortium name="The Broad Institute Genomics Platform"/>
            <consortium name="The Broad Institute Genome Sequencing Center for Infectious Disease"/>
            <person name="Wu L."/>
            <person name="Ma J."/>
        </authorList>
    </citation>
    <scope>NUCLEOTIDE SEQUENCE [LARGE SCALE GENOMIC DNA]</scope>
    <source>
        <strain evidence="11 12">JCM 9731</strain>
    </source>
</reference>
<dbReference type="InterPro" id="IPR010223">
    <property type="entry name" value="MinD"/>
</dbReference>
<keyword evidence="12" id="KW-1185">Reference proteome</keyword>
<evidence type="ECO:0000259" key="10">
    <source>
        <dbReference type="Pfam" id="PF13614"/>
    </source>
</evidence>
<dbReference type="Proteomes" id="UP001500782">
    <property type="component" value="Unassembled WGS sequence"/>
</dbReference>
<dbReference type="RefSeq" id="WP_343799718.1">
    <property type="nucleotide sequence ID" value="NZ_BAAADJ010000023.1"/>
</dbReference>
<keyword evidence="5" id="KW-0067">ATP-binding</keyword>
<comment type="function">
    <text evidence="8">ATPase required for the correct placement of the division site. Cell division inhibitors MinC and MinD act in concert to form an inhibitor capable of blocking formation of the polar Z ring septums. Rapidly oscillates between the poles of the cell to destabilize FtsZ filaments that have formed before they mature into polar Z rings.</text>
</comment>
<evidence type="ECO:0000256" key="3">
    <source>
        <dbReference type="ARBA" id="ARBA00022618"/>
    </source>
</evidence>
<evidence type="ECO:0000256" key="5">
    <source>
        <dbReference type="ARBA" id="ARBA00022840"/>
    </source>
</evidence>
<evidence type="ECO:0000256" key="2">
    <source>
        <dbReference type="ARBA" id="ARBA00016887"/>
    </source>
</evidence>
<evidence type="ECO:0000313" key="11">
    <source>
        <dbReference type="EMBL" id="GAA0334057.1"/>
    </source>
</evidence>
<sequence length="268" mass="29449">MGEAIVITSGKGGVGKTTTSANLGTALALQGKKVCLVDTDIGLRNLDVVMGLENRIIYDLVDVVEGRCKLHQALVKDKRFNDLLYLLPAAQTSDKTAVNPEQMEELVERLKQDYDYIIIDCPAGIEQGYKNAVAGADQAIVVTTPEISSVRDADRVIGLLEKEEGMERPKLVINRIRSHMMKNGDMLDVDEIATHLSIELLGIVFDDDQVIKASNDGEPIVMNPNSRASIAYRNIARRILGESVPLQPLDANDKGMFARLKKFFGVRV</sequence>